<gene>
    <name evidence="1" type="ORF">Tcan_02300</name>
</gene>
<sequence length="80" mass="9106">MAGIDETMRALIDVINYEGKLRVASLNRRHLLEEDAQLQIFGEIGETGRFPISLQLKSDHKMVRRLPSKPKLLALVEYTA</sequence>
<organism evidence="1 2">
    <name type="scientific">Toxocara canis</name>
    <name type="common">Canine roundworm</name>
    <dbReference type="NCBI Taxonomy" id="6265"/>
    <lineage>
        <taxon>Eukaryota</taxon>
        <taxon>Metazoa</taxon>
        <taxon>Ecdysozoa</taxon>
        <taxon>Nematoda</taxon>
        <taxon>Chromadorea</taxon>
        <taxon>Rhabditida</taxon>
        <taxon>Spirurina</taxon>
        <taxon>Ascaridomorpha</taxon>
        <taxon>Ascaridoidea</taxon>
        <taxon>Toxocaridae</taxon>
        <taxon>Toxocara</taxon>
    </lineage>
</organism>
<protein>
    <submittedName>
        <fullName evidence="1">Uncharacterized protein</fullName>
    </submittedName>
</protein>
<evidence type="ECO:0000313" key="2">
    <source>
        <dbReference type="Proteomes" id="UP000031036"/>
    </source>
</evidence>
<accession>A0A0B2UQ89</accession>
<comment type="caution">
    <text evidence="1">The sequence shown here is derived from an EMBL/GenBank/DDBJ whole genome shotgun (WGS) entry which is preliminary data.</text>
</comment>
<dbReference type="EMBL" id="JPKZ01022326">
    <property type="protein sequence ID" value="KHN71399.1"/>
    <property type="molecule type" value="Genomic_DNA"/>
</dbReference>
<keyword evidence="2" id="KW-1185">Reference proteome</keyword>
<dbReference type="Proteomes" id="UP000031036">
    <property type="component" value="Unassembled WGS sequence"/>
</dbReference>
<evidence type="ECO:0000313" key="1">
    <source>
        <dbReference type="EMBL" id="KHN71399.1"/>
    </source>
</evidence>
<dbReference type="OrthoDB" id="5322100at2759"/>
<reference evidence="1 2" key="1">
    <citation type="submission" date="2014-11" db="EMBL/GenBank/DDBJ databases">
        <title>Genetic blueprint of the zoonotic pathogen Toxocara canis.</title>
        <authorList>
            <person name="Zhu X.-Q."/>
            <person name="Korhonen P.K."/>
            <person name="Cai H."/>
            <person name="Young N.D."/>
            <person name="Nejsum P."/>
            <person name="von Samson-Himmelstjerna G."/>
            <person name="Boag P.R."/>
            <person name="Tan P."/>
            <person name="Li Q."/>
            <person name="Min J."/>
            <person name="Yang Y."/>
            <person name="Wang X."/>
            <person name="Fang X."/>
            <person name="Hall R.S."/>
            <person name="Hofmann A."/>
            <person name="Sternberg P.W."/>
            <person name="Jex A.R."/>
            <person name="Gasser R.B."/>
        </authorList>
    </citation>
    <scope>NUCLEOTIDE SEQUENCE [LARGE SCALE GENOMIC DNA]</scope>
    <source>
        <strain evidence="1">PN_DK_2014</strain>
    </source>
</reference>
<proteinExistence type="predicted"/>
<name>A0A0B2UQ89_TOXCA</name>
<dbReference type="AlphaFoldDB" id="A0A0B2UQ89"/>